<feature type="compositionally biased region" description="Low complexity" evidence="1">
    <location>
        <begin position="259"/>
        <end position="279"/>
    </location>
</feature>
<dbReference type="STRING" id="1330021.A0A367L3P7"/>
<name>A0A367L3P7_9HYPO</name>
<evidence type="ECO:0000313" key="3">
    <source>
        <dbReference type="Proteomes" id="UP000253664"/>
    </source>
</evidence>
<organism evidence="2 3">
    <name type="scientific">Ophiocordyceps polyrhachis-furcata BCC 54312</name>
    <dbReference type="NCBI Taxonomy" id="1330021"/>
    <lineage>
        <taxon>Eukaryota</taxon>
        <taxon>Fungi</taxon>
        <taxon>Dikarya</taxon>
        <taxon>Ascomycota</taxon>
        <taxon>Pezizomycotina</taxon>
        <taxon>Sordariomycetes</taxon>
        <taxon>Hypocreomycetidae</taxon>
        <taxon>Hypocreales</taxon>
        <taxon>Ophiocordycipitaceae</taxon>
        <taxon>Ophiocordyceps</taxon>
    </lineage>
</organism>
<feature type="region of interest" description="Disordered" evidence="1">
    <location>
        <begin position="242"/>
        <end position="282"/>
    </location>
</feature>
<evidence type="ECO:0000313" key="2">
    <source>
        <dbReference type="EMBL" id="RCI09053.1"/>
    </source>
</evidence>
<accession>A0A367L3P7</accession>
<dbReference type="AlphaFoldDB" id="A0A367L3P7"/>
<reference evidence="2 3" key="1">
    <citation type="journal article" date="2015" name="BMC Genomics">
        <title>Insights from the genome of Ophiocordyceps polyrhachis-furcata to pathogenicity and host specificity in insect fungi.</title>
        <authorList>
            <person name="Wichadakul D."/>
            <person name="Kobmoo N."/>
            <person name="Ingsriswang S."/>
            <person name="Tangphatsornruang S."/>
            <person name="Chantasingh D."/>
            <person name="Luangsa-ard J.J."/>
            <person name="Eurwilaichitr L."/>
        </authorList>
    </citation>
    <scope>NUCLEOTIDE SEQUENCE [LARGE SCALE GENOMIC DNA]</scope>
    <source>
        <strain evidence="2 3">BCC 54312</strain>
    </source>
</reference>
<dbReference type="OrthoDB" id="4925409at2759"/>
<feature type="compositionally biased region" description="Acidic residues" evidence="1">
    <location>
        <begin position="401"/>
        <end position="410"/>
    </location>
</feature>
<gene>
    <name evidence="2" type="ORF">L249_4954</name>
</gene>
<evidence type="ECO:0000256" key="1">
    <source>
        <dbReference type="SAM" id="MobiDB-lite"/>
    </source>
</evidence>
<feature type="region of interest" description="Disordered" evidence="1">
    <location>
        <begin position="385"/>
        <end position="424"/>
    </location>
</feature>
<keyword evidence="3" id="KW-1185">Reference proteome</keyword>
<protein>
    <submittedName>
        <fullName evidence="2">Uncharacterized protein</fullName>
    </submittedName>
</protein>
<comment type="caution">
    <text evidence="2">The sequence shown here is derived from an EMBL/GenBank/DDBJ whole genome shotgun (WGS) entry which is preliminary data.</text>
</comment>
<dbReference type="EMBL" id="LKCN02000017">
    <property type="protein sequence ID" value="RCI09053.1"/>
    <property type="molecule type" value="Genomic_DNA"/>
</dbReference>
<proteinExistence type="predicted"/>
<dbReference type="Proteomes" id="UP000253664">
    <property type="component" value="Unassembled WGS sequence"/>
</dbReference>
<sequence length="946" mass="108859">MLHTPSCSYRLLRDDFPQECQQFETRFHDSDSDSDSDLDEVEWFRSLYTCPSEAKDILKMDLEVQGRNRFFQRYRFGQLWFETRTLYAKKQRRSIFNRMVAFIGRSNNNNNNGRSSSFAQRLYGRGVRGILPNHRIIPPPIPTAYSSTGVPHYEYWYSDHFLLDDDTVTNQVPDRPFQMIPRDGGRWLPAVKYRPMGQQQEDNTTLPDSFVEFVDLPPVWDSFPGALGSNWYFLPMSERSHAGDRPAEESSTTSWGYYTPSPTGSSLTSSQDSAPGSSSPRYMYPNIANPNVWNRVEQLREAVTYIRRSSHHDTPIFVSWARQLLNDYLALASSLGHNVHIKHGKPGDWCYSETLRLLDSVPHLVDSVIQLYNIIRWTADNIGQSPSKKRKGLGKRSSSSGEEEAEEEDFCQPPMSALEDKDKDPMTPGVYLTCRNPAHNSRLFLGRYSQAELCNIMQLSPCPAAPTGYECVSEQVPTVNLTSDYYPSPVNCSHFTEVHLGFQLTGSQAAETMDTIKLQFGHHGLHTIAHSPVSMFHQWQKLNLTDMFGSNEVLVDDLRHMKLWAFKNSEPHDGFHLLGMKLRAKCPDSTTYKMDQFKLLNKWLERPSGQDEAMVWQGTIAPPEWQLPSVLDSCAEFHRLSVSFQPKYGIDGSQDLLRMNLGGYPNRDDVFQLLGNHRHGKEFEHWANIDIEAMFGRKTIAVRDITYVALIQDHRTNSENRWLTQGLKMRGQCVGSNKELGLDKFHRLQSQSQVEYLLPTLSTWTGDVNPSSDWRQLTTECTRIDKLKVHLGMGGNLGGGTSETLMIRFGRNTKNPPTEMVDEPYRDTWYNREVDLNKVFGTETVFVRDLDKFTVYSVKKPWQLTAKRMDMWMISSVFFTARCVDYPSRWIRNNQHMNVNEWFEALGKDNYARELVRPLSFEKWFWVDKAPKPEEKSGGLHEAGEF</sequence>